<keyword evidence="6 7" id="KW-0472">Membrane</keyword>
<feature type="transmembrane region" description="Helical" evidence="7">
    <location>
        <begin position="131"/>
        <end position="152"/>
    </location>
</feature>
<feature type="transmembrane region" description="Helical" evidence="7">
    <location>
        <begin position="164"/>
        <end position="186"/>
    </location>
</feature>
<feature type="transmembrane region" description="Helical" evidence="7">
    <location>
        <begin position="45"/>
        <end position="64"/>
    </location>
</feature>
<evidence type="ECO:0000256" key="1">
    <source>
        <dbReference type="ARBA" id="ARBA00004651"/>
    </source>
</evidence>
<dbReference type="AlphaFoldDB" id="A0A975D5S7"/>
<dbReference type="GO" id="GO:0005886">
    <property type="term" value="C:plasma membrane"/>
    <property type="evidence" value="ECO:0007669"/>
    <property type="project" value="UniProtKB-SubCell"/>
</dbReference>
<organism evidence="8 9">
    <name type="scientific">Rhizorhabdus wittichii</name>
    <dbReference type="NCBI Taxonomy" id="160791"/>
    <lineage>
        <taxon>Bacteria</taxon>
        <taxon>Pseudomonadati</taxon>
        <taxon>Pseudomonadota</taxon>
        <taxon>Alphaproteobacteria</taxon>
        <taxon>Sphingomonadales</taxon>
        <taxon>Sphingomonadaceae</taxon>
        <taxon>Rhizorhabdus</taxon>
    </lineage>
</organism>
<keyword evidence="5 7" id="KW-1133">Transmembrane helix</keyword>
<sequence length="353" mass="34774">MIVGLSTSPFGRLLPGLALSIAVAGAALLLARVEAVAVGHSWLEPLVLAILLGTALRTAWALPASFAPGIDCAARTVLEVAVMLIGATISFGTLMAAGPALLVGIVATVVCAIGLSFLIGRAFGLPSKMATLVACGNAICGNSAIAAVAPVIEADSRDVATAIAFTAVLGVGVVLLLPLLAAVLHLSPAAGGALAGLTVYAVPQVLAAAGPMGGVAVQVGTLVKLTRVLMLGPVLLLLSLVAPRAGTAGPAAGGRASFDRRRLALILPWFIVGFLLLAVLRSIGLLPAAAVGAADHVAGLLTVVAMAALGLGVDLRSVAAAGPRVTAVVTLSLCLLAAIALGILWATGLAWNG</sequence>
<dbReference type="Pfam" id="PF03601">
    <property type="entry name" value="Cons_hypoth698"/>
    <property type="match status" value="1"/>
</dbReference>
<evidence type="ECO:0000256" key="7">
    <source>
        <dbReference type="SAM" id="Phobius"/>
    </source>
</evidence>
<keyword evidence="4 7" id="KW-0812">Transmembrane</keyword>
<evidence type="ECO:0000313" key="8">
    <source>
        <dbReference type="EMBL" id="QTH23313.1"/>
    </source>
</evidence>
<gene>
    <name evidence="8" type="ORF">HRJ34_07390</name>
</gene>
<feature type="transmembrane region" description="Helical" evidence="7">
    <location>
        <begin position="193"/>
        <end position="213"/>
    </location>
</feature>
<dbReference type="PANTHER" id="PTHR30106">
    <property type="entry name" value="INNER MEMBRANE PROTEIN YEIH-RELATED"/>
    <property type="match status" value="1"/>
</dbReference>
<keyword evidence="3" id="KW-1003">Cell membrane</keyword>
<feature type="transmembrane region" description="Helical" evidence="7">
    <location>
        <begin position="325"/>
        <end position="351"/>
    </location>
</feature>
<dbReference type="EMBL" id="CP059319">
    <property type="protein sequence ID" value="QTH23313.1"/>
    <property type="molecule type" value="Genomic_DNA"/>
</dbReference>
<evidence type="ECO:0000313" key="9">
    <source>
        <dbReference type="Proteomes" id="UP000664914"/>
    </source>
</evidence>
<evidence type="ECO:0000256" key="5">
    <source>
        <dbReference type="ARBA" id="ARBA00022989"/>
    </source>
</evidence>
<dbReference type="InterPro" id="IPR018383">
    <property type="entry name" value="UPF0324_pro"/>
</dbReference>
<feature type="transmembrane region" description="Helical" evidence="7">
    <location>
        <begin position="100"/>
        <end position="119"/>
    </location>
</feature>
<evidence type="ECO:0000256" key="3">
    <source>
        <dbReference type="ARBA" id="ARBA00022475"/>
    </source>
</evidence>
<reference evidence="8" key="1">
    <citation type="submission" date="2020-07" db="EMBL/GenBank/DDBJ databases">
        <authorList>
            <person name="Camacho E."/>
        </authorList>
    </citation>
    <scope>NUCLEOTIDE SEQUENCE</scope>
    <source>
        <strain evidence="8">MPO218</strain>
    </source>
</reference>
<evidence type="ECO:0000256" key="4">
    <source>
        <dbReference type="ARBA" id="ARBA00022692"/>
    </source>
</evidence>
<evidence type="ECO:0000256" key="2">
    <source>
        <dbReference type="ARBA" id="ARBA00007977"/>
    </source>
</evidence>
<feature type="transmembrane region" description="Helical" evidence="7">
    <location>
        <begin position="263"/>
        <end position="284"/>
    </location>
</feature>
<reference evidence="8" key="2">
    <citation type="submission" date="2021-04" db="EMBL/GenBank/DDBJ databases">
        <title>Isolation and genomic analysis of the ibuprofen-degrading bacterium Sphingomonas strain MPO218.</title>
        <authorList>
            <person name="Aulestia M."/>
            <person name="Flores A."/>
            <person name="Mangas E.L."/>
            <person name="Perez-Pulido A.J."/>
            <person name="Santero E."/>
            <person name="Camacho E.M."/>
        </authorList>
    </citation>
    <scope>NUCLEOTIDE SEQUENCE</scope>
    <source>
        <strain evidence="8">MPO218</strain>
    </source>
</reference>
<comment type="subcellular location">
    <subcellularLocation>
        <location evidence="1">Cell membrane</location>
        <topology evidence="1">Multi-pass membrane protein</topology>
    </subcellularLocation>
</comment>
<dbReference type="RefSeq" id="WP_029994378.1">
    <property type="nucleotide sequence ID" value="NZ_CP059319.1"/>
</dbReference>
<protein>
    <submittedName>
        <fullName evidence="8">Sulfate exporter family transporter</fullName>
    </submittedName>
</protein>
<name>A0A975D5S7_9SPHN</name>
<feature type="transmembrane region" description="Helical" evidence="7">
    <location>
        <begin position="225"/>
        <end position="242"/>
    </location>
</feature>
<feature type="transmembrane region" description="Helical" evidence="7">
    <location>
        <begin position="76"/>
        <end position="94"/>
    </location>
</feature>
<proteinExistence type="inferred from homology"/>
<dbReference type="Proteomes" id="UP000664914">
    <property type="component" value="Chromosome"/>
</dbReference>
<feature type="transmembrane region" description="Helical" evidence="7">
    <location>
        <begin position="296"/>
        <end position="313"/>
    </location>
</feature>
<comment type="similarity">
    <text evidence="2">Belongs to the UPF0324 family.</text>
</comment>
<dbReference type="PANTHER" id="PTHR30106:SF2">
    <property type="entry name" value="UPF0324 INNER MEMBRANE PROTEIN YEIH"/>
    <property type="match status" value="1"/>
</dbReference>
<evidence type="ECO:0000256" key="6">
    <source>
        <dbReference type="ARBA" id="ARBA00023136"/>
    </source>
</evidence>
<accession>A0A975D5S7</accession>